<feature type="transmembrane region" description="Helical" evidence="7">
    <location>
        <begin position="328"/>
        <end position="361"/>
    </location>
</feature>
<feature type="transmembrane region" description="Helical" evidence="7">
    <location>
        <begin position="6"/>
        <end position="22"/>
    </location>
</feature>
<feature type="transmembrane region" description="Helical" evidence="7">
    <location>
        <begin position="409"/>
        <end position="431"/>
    </location>
</feature>
<comment type="caution">
    <text evidence="8">The sequence shown here is derived from an EMBL/GenBank/DDBJ whole genome shotgun (WGS) entry which is preliminary data.</text>
</comment>
<keyword evidence="9" id="KW-1185">Reference proteome</keyword>
<feature type="transmembrane region" description="Helical" evidence="7">
    <location>
        <begin position="384"/>
        <end position="403"/>
    </location>
</feature>
<dbReference type="OrthoDB" id="9814523at2"/>
<dbReference type="RefSeq" id="WP_026300112.1">
    <property type="nucleotide sequence ID" value="NZ_JRLX01000024.1"/>
</dbReference>
<feature type="transmembrane region" description="Helical" evidence="7">
    <location>
        <begin position="281"/>
        <end position="308"/>
    </location>
</feature>
<proteinExistence type="inferred from homology"/>
<evidence type="ECO:0000256" key="1">
    <source>
        <dbReference type="ARBA" id="ARBA00004141"/>
    </source>
</evidence>
<dbReference type="InterPro" id="IPR038377">
    <property type="entry name" value="Na/Glc_symporter_sf"/>
</dbReference>
<feature type="transmembrane region" description="Helical" evidence="7">
    <location>
        <begin position="242"/>
        <end position="260"/>
    </location>
</feature>
<feature type="transmembrane region" description="Helical" evidence="7">
    <location>
        <begin position="119"/>
        <end position="139"/>
    </location>
</feature>
<organism evidence="8 9">
    <name type="scientific">Flavobacterium rivuli WB 3.3-2 = DSM 21788</name>
    <dbReference type="NCBI Taxonomy" id="1121895"/>
    <lineage>
        <taxon>Bacteria</taxon>
        <taxon>Pseudomonadati</taxon>
        <taxon>Bacteroidota</taxon>
        <taxon>Flavobacteriia</taxon>
        <taxon>Flavobacteriales</taxon>
        <taxon>Flavobacteriaceae</taxon>
        <taxon>Flavobacterium</taxon>
    </lineage>
</organism>
<reference evidence="8 9" key="1">
    <citation type="submission" date="2013-09" db="EMBL/GenBank/DDBJ databases">
        <authorList>
            <person name="Zeng Z."/>
            <person name="Chen C."/>
        </authorList>
    </citation>
    <scope>NUCLEOTIDE SEQUENCE [LARGE SCALE GENOMIC DNA]</scope>
    <source>
        <strain evidence="8 9">WB 3.3-2</strain>
    </source>
</reference>
<dbReference type="GO" id="GO:0005412">
    <property type="term" value="F:D-glucose:sodium symporter activity"/>
    <property type="evidence" value="ECO:0007669"/>
    <property type="project" value="TreeGrafter"/>
</dbReference>
<dbReference type="GO" id="GO:0005886">
    <property type="term" value="C:plasma membrane"/>
    <property type="evidence" value="ECO:0007669"/>
    <property type="project" value="TreeGrafter"/>
</dbReference>
<keyword evidence="4 7" id="KW-1133">Transmembrane helix</keyword>
<dbReference type="AlphaFoldDB" id="A0A0A2M115"/>
<feature type="transmembrane region" description="Helical" evidence="7">
    <location>
        <begin position="192"/>
        <end position="209"/>
    </location>
</feature>
<keyword evidence="5 7" id="KW-0472">Membrane</keyword>
<evidence type="ECO:0000256" key="3">
    <source>
        <dbReference type="ARBA" id="ARBA00022692"/>
    </source>
</evidence>
<dbReference type="PANTHER" id="PTHR11819">
    <property type="entry name" value="SOLUTE CARRIER FAMILY 5"/>
    <property type="match status" value="1"/>
</dbReference>
<feature type="transmembrane region" description="Helical" evidence="7">
    <location>
        <begin position="159"/>
        <end position="180"/>
    </location>
</feature>
<sequence length="530" mass="59237">MSFAAIASFLLITGFIAVFSWLKTRKNMAQTTAGLFFADRKNNYLVVGGALLLSNISANQFIGENESIYINNMSVIAWGISSVLAMLLVAEYFLPIYFRTGAMTIPDFLGKRYDDSTRKLISIVFLCSYIVNLLPAVLYGGAVAFTGMFNFFEPLHLSYWQNIWIMVWVIGLVGTVYSVLGGLRAITISDTILSLGMLTIGIAFPYFGFKYLGDGSWTQGLHRMVTDHKEHLNAIGGPKDEVPFNTIFTGMFIMNLYYWGMEQFIVQQALSAKSLSHSQKGMALACAGKLLCPFIINIPGLIGVHLYSNLHNTAEVFPLVVKDTLPHIMIGLSAAVVLGAAISTFNAGLNSSSTLFVLNLYKPWLEKRKGEVAEKHLVRTGRKFEIGVAVLAMLTAPFIMFAKTGFYTYLQQLGGMFCVPVFTIVFIGFISKKVPPQAAKAGILFFIISYILFNYVLTINIHYLHMLALLFLLTTVFMFVVAKFYPEYLYSEIKYETLNLAPWHNRYYYYCILLAGMVALFLLFSKYGVA</sequence>
<comment type="similarity">
    <text evidence="2 6">Belongs to the sodium:solute symporter (SSF) (TC 2.A.21) family.</text>
</comment>
<evidence type="ECO:0000256" key="4">
    <source>
        <dbReference type="ARBA" id="ARBA00022989"/>
    </source>
</evidence>
<dbReference type="STRING" id="1121895.GCA_000378485_03132"/>
<accession>A0A0A2M115</accession>
<evidence type="ECO:0000256" key="5">
    <source>
        <dbReference type="ARBA" id="ARBA00023136"/>
    </source>
</evidence>
<protein>
    <submittedName>
        <fullName evidence="8">Sodium:solute symporter</fullName>
    </submittedName>
</protein>
<feature type="transmembrane region" description="Helical" evidence="7">
    <location>
        <begin position="438"/>
        <end position="457"/>
    </location>
</feature>
<dbReference type="NCBIfam" id="TIGR00813">
    <property type="entry name" value="sss"/>
    <property type="match status" value="1"/>
</dbReference>
<evidence type="ECO:0000256" key="6">
    <source>
        <dbReference type="RuleBase" id="RU362091"/>
    </source>
</evidence>
<dbReference type="PROSITE" id="PS50283">
    <property type="entry name" value="NA_SOLUT_SYMP_3"/>
    <property type="match status" value="1"/>
</dbReference>
<dbReference type="EMBL" id="JRLX01000024">
    <property type="protein sequence ID" value="KGO85291.1"/>
    <property type="molecule type" value="Genomic_DNA"/>
</dbReference>
<dbReference type="Gene3D" id="1.20.1730.10">
    <property type="entry name" value="Sodium/glucose cotransporter"/>
    <property type="match status" value="1"/>
</dbReference>
<gene>
    <name evidence="8" type="ORF">Q765_16850</name>
</gene>
<evidence type="ECO:0000256" key="2">
    <source>
        <dbReference type="ARBA" id="ARBA00006434"/>
    </source>
</evidence>
<feature type="transmembrane region" description="Helical" evidence="7">
    <location>
        <begin position="507"/>
        <end position="524"/>
    </location>
</feature>
<feature type="transmembrane region" description="Helical" evidence="7">
    <location>
        <begin position="75"/>
        <end position="98"/>
    </location>
</feature>
<dbReference type="eggNOG" id="COG4146">
    <property type="taxonomic scope" value="Bacteria"/>
</dbReference>
<evidence type="ECO:0000256" key="7">
    <source>
        <dbReference type="SAM" id="Phobius"/>
    </source>
</evidence>
<dbReference type="PANTHER" id="PTHR11819:SF195">
    <property type="entry name" value="SODIUM_GLUCOSE COTRANSPORTER 4"/>
    <property type="match status" value="1"/>
</dbReference>
<evidence type="ECO:0000313" key="9">
    <source>
        <dbReference type="Proteomes" id="UP000030152"/>
    </source>
</evidence>
<dbReference type="CDD" id="cd10328">
    <property type="entry name" value="SLC5sbd_YidK"/>
    <property type="match status" value="1"/>
</dbReference>
<dbReference type="Proteomes" id="UP000030152">
    <property type="component" value="Unassembled WGS sequence"/>
</dbReference>
<feature type="transmembrane region" description="Helical" evidence="7">
    <location>
        <begin position="43"/>
        <end position="63"/>
    </location>
</feature>
<dbReference type="NCBIfam" id="NF007790">
    <property type="entry name" value="PRK10484.1"/>
    <property type="match status" value="1"/>
</dbReference>
<comment type="subcellular location">
    <subcellularLocation>
        <location evidence="1">Membrane</location>
        <topology evidence="1">Multi-pass membrane protein</topology>
    </subcellularLocation>
</comment>
<dbReference type="Pfam" id="PF00474">
    <property type="entry name" value="SSF"/>
    <property type="match status" value="1"/>
</dbReference>
<evidence type="ECO:0000313" key="8">
    <source>
        <dbReference type="EMBL" id="KGO85291.1"/>
    </source>
</evidence>
<feature type="transmembrane region" description="Helical" evidence="7">
    <location>
        <begin position="463"/>
        <end position="486"/>
    </location>
</feature>
<keyword evidence="3 7" id="KW-0812">Transmembrane</keyword>
<dbReference type="InterPro" id="IPR001734">
    <property type="entry name" value="Na/solute_symporter"/>
</dbReference>
<name>A0A0A2M115_9FLAO</name>